<dbReference type="OrthoDB" id="5957051at2"/>
<evidence type="ECO:0000313" key="2">
    <source>
        <dbReference type="EMBL" id="AND67876.1"/>
    </source>
</evidence>
<dbReference type="Proteomes" id="UP000077255">
    <property type="component" value="Chromosome"/>
</dbReference>
<reference evidence="2 3" key="1">
    <citation type="submission" date="2016-02" db="EMBL/GenBank/DDBJ databases">
        <title>Complete genome sequencing and analysis of ATSB10, Dyella thiooxydans isolated from rhizosphere soil of sunflower (Helianthus annuus L.).</title>
        <authorList>
            <person name="Lee Y."/>
            <person name="Hwangbo K."/>
            <person name="Chung H."/>
            <person name="Yoo J."/>
            <person name="Kim K.Y."/>
            <person name="Sa T.M."/>
            <person name="Um Y."/>
            <person name="Madhaiyan M."/>
        </authorList>
    </citation>
    <scope>NUCLEOTIDE SEQUENCE [LARGE SCALE GENOMIC DNA]</scope>
    <source>
        <strain evidence="2 3">ATSB10</strain>
    </source>
</reference>
<sequence>MKSPAKPLSLADVHSVYASSPVAKPKARHDKEAAGPATLSYSRSDHFKRDPGHPGMQPEKPDPAGKGSAPRKR</sequence>
<evidence type="ECO:0000256" key="1">
    <source>
        <dbReference type="SAM" id="MobiDB-lite"/>
    </source>
</evidence>
<proteinExistence type="predicted"/>
<organism evidence="2 3">
    <name type="scientific">Dyella thiooxydans</name>
    <dbReference type="NCBI Taxonomy" id="445710"/>
    <lineage>
        <taxon>Bacteria</taxon>
        <taxon>Pseudomonadati</taxon>
        <taxon>Pseudomonadota</taxon>
        <taxon>Gammaproteobacteria</taxon>
        <taxon>Lysobacterales</taxon>
        <taxon>Rhodanobacteraceae</taxon>
        <taxon>Dyella</taxon>
    </lineage>
</organism>
<dbReference type="AlphaFoldDB" id="A0A160MXI2"/>
<protein>
    <submittedName>
        <fullName evidence="2">Uncharacterized protein</fullName>
    </submittedName>
</protein>
<dbReference type="PATRIC" id="fig|445710.3.peg.420"/>
<evidence type="ECO:0000313" key="3">
    <source>
        <dbReference type="Proteomes" id="UP000077255"/>
    </source>
</evidence>
<feature type="region of interest" description="Disordered" evidence="1">
    <location>
        <begin position="18"/>
        <end position="73"/>
    </location>
</feature>
<dbReference type="EMBL" id="CP014841">
    <property type="protein sequence ID" value="AND67876.1"/>
    <property type="molecule type" value="Genomic_DNA"/>
</dbReference>
<accession>A0A160MXI2</accession>
<feature type="compositionally biased region" description="Basic and acidic residues" evidence="1">
    <location>
        <begin position="43"/>
        <end position="52"/>
    </location>
</feature>
<name>A0A160MXI2_9GAMM</name>
<gene>
    <name evidence="2" type="ORF">ATSB10_04220</name>
</gene>
<dbReference type="RefSeq" id="WP_063670196.1">
    <property type="nucleotide sequence ID" value="NZ_CP014841.1"/>
</dbReference>
<dbReference type="KEGG" id="dtx:ATSB10_04220"/>
<keyword evidence="3" id="KW-1185">Reference proteome</keyword>